<dbReference type="EMBL" id="CM007384">
    <property type="protein sequence ID" value="ONK71792.1"/>
    <property type="molecule type" value="Genomic_DNA"/>
</dbReference>
<keyword evidence="2" id="KW-1185">Reference proteome</keyword>
<dbReference type="Proteomes" id="UP000243459">
    <property type="component" value="Chromosome 4"/>
</dbReference>
<protein>
    <submittedName>
        <fullName evidence="1">Uncharacterized protein</fullName>
    </submittedName>
</protein>
<evidence type="ECO:0000313" key="2">
    <source>
        <dbReference type="Proteomes" id="UP000243459"/>
    </source>
</evidence>
<sequence>MSRDRDNNHEPLEASAAAAANNEVARAENLPVDELGDVYLLDSVGHFGFVAKISTELRDLWRWALPLSKALSSGLKDMHIDYNVNLNKALFDQLFALDTEYIISHGQDTLLHKQELIEKVLKQSYESASGRGSFGRCLLMLIPFETSGVS</sequence>
<dbReference type="PANTHER" id="PTHR46922:SF4">
    <property type="entry name" value="DHHA1 DOMAIN PROTEIN"/>
    <property type="match status" value="1"/>
</dbReference>
<proteinExistence type="predicted"/>
<dbReference type="Gramene" id="ONK71792">
    <property type="protein sequence ID" value="ONK71792"/>
    <property type="gene ID" value="A4U43_C04F12430"/>
</dbReference>
<name>A0A5P1F0T3_ASPOF</name>
<dbReference type="AlphaFoldDB" id="A0A5P1F0T3"/>
<organism evidence="1 2">
    <name type="scientific">Asparagus officinalis</name>
    <name type="common">Garden asparagus</name>
    <dbReference type="NCBI Taxonomy" id="4686"/>
    <lineage>
        <taxon>Eukaryota</taxon>
        <taxon>Viridiplantae</taxon>
        <taxon>Streptophyta</taxon>
        <taxon>Embryophyta</taxon>
        <taxon>Tracheophyta</taxon>
        <taxon>Spermatophyta</taxon>
        <taxon>Magnoliopsida</taxon>
        <taxon>Liliopsida</taxon>
        <taxon>Asparagales</taxon>
        <taxon>Asparagaceae</taxon>
        <taxon>Asparagoideae</taxon>
        <taxon>Asparagus</taxon>
    </lineage>
</organism>
<gene>
    <name evidence="1" type="ORF">A4U43_C04F12430</name>
</gene>
<reference evidence="2" key="1">
    <citation type="journal article" date="2017" name="Nat. Commun.">
        <title>The asparagus genome sheds light on the origin and evolution of a young Y chromosome.</title>
        <authorList>
            <person name="Harkess A."/>
            <person name="Zhou J."/>
            <person name="Xu C."/>
            <person name="Bowers J.E."/>
            <person name="Van der Hulst R."/>
            <person name="Ayyampalayam S."/>
            <person name="Mercati F."/>
            <person name="Riccardi P."/>
            <person name="McKain M.R."/>
            <person name="Kakrana A."/>
            <person name="Tang H."/>
            <person name="Ray J."/>
            <person name="Groenendijk J."/>
            <person name="Arikit S."/>
            <person name="Mathioni S.M."/>
            <person name="Nakano M."/>
            <person name="Shan H."/>
            <person name="Telgmann-Rauber A."/>
            <person name="Kanno A."/>
            <person name="Yue Z."/>
            <person name="Chen H."/>
            <person name="Li W."/>
            <person name="Chen Y."/>
            <person name="Xu X."/>
            <person name="Zhang Y."/>
            <person name="Luo S."/>
            <person name="Chen H."/>
            <person name="Gao J."/>
            <person name="Mao Z."/>
            <person name="Pires J.C."/>
            <person name="Luo M."/>
            <person name="Kudrna D."/>
            <person name="Wing R.A."/>
            <person name="Meyers B.C."/>
            <person name="Yi K."/>
            <person name="Kong H."/>
            <person name="Lavrijsen P."/>
            <person name="Sunseri F."/>
            <person name="Falavigna A."/>
            <person name="Ye Y."/>
            <person name="Leebens-Mack J.H."/>
            <person name="Chen G."/>
        </authorList>
    </citation>
    <scope>NUCLEOTIDE SEQUENCE [LARGE SCALE GENOMIC DNA]</scope>
    <source>
        <strain evidence="2">cv. DH0086</strain>
    </source>
</reference>
<dbReference type="PANTHER" id="PTHR46922">
    <property type="entry name" value="DHHA1 DOMAIN PROTEIN"/>
    <property type="match status" value="1"/>
</dbReference>
<accession>A0A5P1F0T3</accession>
<evidence type="ECO:0000313" key="1">
    <source>
        <dbReference type="EMBL" id="ONK71792.1"/>
    </source>
</evidence>